<sequence length="609" mass="68532">MFSYLTSPGQRFNTQLLQEAAYRELIQHLDRIDGSTVIALDEAMIGPFTLVTKPKLFDERAIRIVTLKPDLVFPKDIRNIVYILRPRVSLMDQLVGHVKCNGLVSGRQFHILFAPRRSCLCINQLQNKGVINSFSRIDELSWSFLPLDADVVTMEIPNAYRDVSIDGDTSSLYQVAIGLVQLQRLYGRIPKIYGKGVQAHRVWDHAKNLGMEEKALYNGDRGAIDQLILLDRGIDLLSPLATQLTYEGLIDEFYGIRQNKLSLPAEWFPPNKTAEGRRPDEYLPQTSEKKTILMHSGEQLYAELRNKNFNEVTKLLARKAREIHTQMHATSQDKTVQEIKSFVENKLPQLMAQKKSTSEHTAIAGLIHEQVNATTFADDLAAEQDFMVCADIDKPSAFIEDKIARKSDIRNVLRLICLQCAAASGLKDKLLIHYKREVAQVYGIEMLLTFSNLEMAGLLHPQTDSRAYAVLRKSLHLTVEDNVEVDPKDISYVHSFYAPLTARLVELSLKPLGWQTLKSQINNLHGPTFEDFQAQLIGIGGRHAGSMASECSLLHVPRVVLVCFVGGCTFAEIAALRFLANQEDNNVEFLIATTKIINKNTFLDSLLSA</sequence>
<evidence type="ECO:0000313" key="3">
    <source>
        <dbReference type="Proteomes" id="UP000268350"/>
    </source>
</evidence>
<dbReference type="Gene3D" id="3.90.830.10">
    <property type="entry name" value="Syntaxin Binding Protein 1, Chain A, domain 2"/>
    <property type="match status" value="1"/>
</dbReference>
<dbReference type="GO" id="GO:0016192">
    <property type="term" value="P:vesicle-mediated transport"/>
    <property type="evidence" value="ECO:0007669"/>
    <property type="project" value="InterPro"/>
</dbReference>
<dbReference type="Gene3D" id="3.40.50.1910">
    <property type="match status" value="1"/>
</dbReference>
<organism evidence="2 3">
    <name type="scientific">Drosophila guanche</name>
    <name type="common">Fruit fly</name>
    <dbReference type="NCBI Taxonomy" id="7266"/>
    <lineage>
        <taxon>Eukaryota</taxon>
        <taxon>Metazoa</taxon>
        <taxon>Ecdysozoa</taxon>
        <taxon>Arthropoda</taxon>
        <taxon>Hexapoda</taxon>
        <taxon>Insecta</taxon>
        <taxon>Pterygota</taxon>
        <taxon>Neoptera</taxon>
        <taxon>Endopterygota</taxon>
        <taxon>Diptera</taxon>
        <taxon>Brachycera</taxon>
        <taxon>Muscomorpha</taxon>
        <taxon>Ephydroidea</taxon>
        <taxon>Drosophilidae</taxon>
        <taxon>Drosophila</taxon>
        <taxon>Sophophora</taxon>
    </lineage>
</organism>
<dbReference type="PANTHER" id="PTHR11679">
    <property type="entry name" value="VESICLE PROTEIN SORTING-ASSOCIATED"/>
    <property type="match status" value="1"/>
</dbReference>
<dbReference type="InterPro" id="IPR001619">
    <property type="entry name" value="Sec1-like"/>
</dbReference>
<dbReference type="InterPro" id="IPR036045">
    <property type="entry name" value="Sec1-like_sf"/>
</dbReference>
<evidence type="ECO:0000313" key="2">
    <source>
        <dbReference type="EMBL" id="SPP89789.1"/>
    </source>
</evidence>
<dbReference type="Pfam" id="PF00995">
    <property type="entry name" value="Sec1"/>
    <property type="match status" value="1"/>
</dbReference>
<dbReference type="AlphaFoldDB" id="A0A3B0KSS5"/>
<dbReference type="Proteomes" id="UP000268350">
    <property type="component" value="Unassembled WGS sequence"/>
</dbReference>
<reference evidence="3" key="1">
    <citation type="submission" date="2018-01" db="EMBL/GenBank/DDBJ databases">
        <authorList>
            <person name="Alioto T."/>
            <person name="Alioto T."/>
        </authorList>
    </citation>
    <scope>NUCLEOTIDE SEQUENCE [LARGE SCALE GENOMIC DNA]</scope>
</reference>
<dbReference type="STRING" id="7266.A0A3B0KSS5"/>
<proteinExistence type="inferred from homology"/>
<dbReference type="SUPFAM" id="SSF56815">
    <property type="entry name" value="Sec1/munc18-like (SM) proteins"/>
    <property type="match status" value="1"/>
</dbReference>
<dbReference type="OrthoDB" id="10262287at2759"/>
<accession>A0A3B0KSS5</accession>
<dbReference type="InterPro" id="IPR043155">
    <property type="entry name" value="VPS33_dom3b"/>
</dbReference>
<dbReference type="OMA" id="EFHIFFV"/>
<dbReference type="EMBL" id="OUUW01000031">
    <property type="protein sequence ID" value="SPP89789.1"/>
    <property type="molecule type" value="Genomic_DNA"/>
</dbReference>
<dbReference type="InterPro" id="IPR027482">
    <property type="entry name" value="Sec1-like_dom2"/>
</dbReference>
<dbReference type="PIRSF" id="PIRSF005715">
    <property type="entry name" value="VPS45_Sec1"/>
    <property type="match status" value="1"/>
</dbReference>
<comment type="similarity">
    <text evidence="1">Belongs to the STXBP/unc-18/SEC1 family.</text>
</comment>
<name>A0A3B0KSS5_DROGU</name>
<evidence type="ECO:0000256" key="1">
    <source>
        <dbReference type="ARBA" id="ARBA00009884"/>
    </source>
</evidence>
<keyword evidence="3" id="KW-1185">Reference proteome</keyword>
<dbReference type="InterPro" id="IPR043127">
    <property type="entry name" value="Sec-1-like_dom3a"/>
</dbReference>
<dbReference type="Gene3D" id="1.25.40.850">
    <property type="match status" value="1"/>
</dbReference>
<dbReference type="InterPro" id="IPR043154">
    <property type="entry name" value="Sec-1-like_dom1"/>
</dbReference>
<protein>
    <submittedName>
        <fullName evidence="2">Blast:Vacuolar protein sorting-associated protein 33A</fullName>
    </submittedName>
</protein>
<gene>
    <name evidence="2" type="ORF">DGUA_6G020494</name>
</gene>
<dbReference type="Gene3D" id="3.40.50.2060">
    <property type="match status" value="1"/>
</dbReference>